<feature type="domain" description="PAC" evidence="15">
    <location>
        <begin position="440"/>
        <end position="492"/>
    </location>
</feature>
<dbReference type="SMART" id="SM00388">
    <property type="entry name" value="HisKA"/>
    <property type="match status" value="1"/>
</dbReference>
<dbReference type="SUPFAM" id="SSF55874">
    <property type="entry name" value="ATPase domain of HSP90 chaperone/DNA topoisomerase II/histidine kinase"/>
    <property type="match status" value="1"/>
</dbReference>
<dbReference type="PROSITE" id="PS50113">
    <property type="entry name" value="PAC"/>
    <property type="match status" value="1"/>
</dbReference>
<keyword evidence="17" id="KW-1185">Reference proteome</keyword>
<dbReference type="SMART" id="SM00387">
    <property type="entry name" value="HATPase_c"/>
    <property type="match status" value="1"/>
</dbReference>
<evidence type="ECO:0000256" key="4">
    <source>
        <dbReference type="ARBA" id="ARBA00022553"/>
    </source>
</evidence>
<reference evidence="16 17" key="1">
    <citation type="submission" date="2018-08" db="EMBL/GenBank/DDBJ databases">
        <title>Wenzhouxiangella salilacus sp. nov., a novel bacterium isolated from a saline lake in Xinjiang Province, China.</title>
        <authorList>
            <person name="Han S."/>
        </authorList>
    </citation>
    <scope>NUCLEOTIDE SEQUENCE [LARGE SCALE GENOMIC DNA]</scope>
    <source>
        <strain evidence="16 17">XDB06</strain>
    </source>
</reference>
<dbReference type="Pfam" id="PF08448">
    <property type="entry name" value="PAS_4"/>
    <property type="match status" value="1"/>
</dbReference>
<accession>A0A3E1K698</accession>
<dbReference type="Gene3D" id="3.30.565.10">
    <property type="entry name" value="Histidine kinase-like ATPase, C-terminal domain"/>
    <property type="match status" value="1"/>
</dbReference>
<protein>
    <recommendedName>
        <fullName evidence="3">histidine kinase</fullName>
        <ecNumber evidence="3">2.7.13.3</ecNumber>
    </recommendedName>
</protein>
<keyword evidence="11" id="KW-0131">Cell cycle</keyword>
<keyword evidence="9" id="KW-0902">Two-component regulatory system</keyword>
<dbReference type="EC" id="2.7.13.3" evidence="3"/>
<dbReference type="PRINTS" id="PR00344">
    <property type="entry name" value="BCTRLSENSOR"/>
</dbReference>
<dbReference type="PANTHER" id="PTHR43047:SF63">
    <property type="entry name" value="HISTIDINE KINASE"/>
    <property type="match status" value="1"/>
</dbReference>
<dbReference type="InterPro" id="IPR003661">
    <property type="entry name" value="HisK_dim/P_dom"/>
</dbReference>
<evidence type="ECO:0000259" key="15">
    <source>
        <dbReference type="PROSITE" id="PS50113"/>
    </source>
</evidence>
<dbReference type="GO" id="GO:0009927">
    <property type="term" value="F:histidine phosphotransfer kinase activity"/>
    <property type="evidence" value="ECO:0007669"/>
    <property type="project" value="TreeGrafter"/>
</dbReference>
<gene>
    <name evidence="16" type="ORF">DZC52_12605</name>
</gene>
<dbReference type="InterPro" id="IPR003594">
    <property type="entry name" value="HATPase_dom"/>
</dbReference>
<evidence type="ECO:0000259" key="13">
    <source>
        <dbReference type="PROSITE" id="PS50109"/>
    </source>
</evidence>
<evidence type="ECO:0000256" key="6">
    <source>
        <dbReference type="ARBA" id="ARBA00022741"/>
    </source>
</evidence>
<dbReference type="InterPro" id="IPR036890">
    <property type="entry name" value="HATPase_C_sf"/>
</dbReference>
<comment type="subcellular location">
    <subcellularLocation>
        <location evidence="2">Membrane</location>
    </subcellularLocation>
</comment>
<dbReference type="GO" id="GO:0005524">
    <property type="term" value="F:ATP binding"/>
    <property type="evidence" value="ECO:0007669"/>
    <property type="project" value="UniProtKB-KW"/>
</dbReference>
<keyword evidence="5" id="KW-0808">Transferase</keyword>
<dbReference type="InterPro" id="IPR036097">
    <property type="entry name" value="HisK_dim/P_sf"/>
</dbReference>
<keyword evidence="7" id="KW-0418">Kinase</keyword>
<dbReference type="InterPro" id="IPR000014">
    <property type="entry name" value="PAS"/>
</dbReference>
<dbReference type="CDD" id="cd16922">
    <property type="entry name" value="HATPase_EvgS-ArcB-TorS-like"/>
    <property type="match status" value="1"/>
</dbReference>
<evidence type="ECO:0000256" key="9">
    <source>
        <dbReference type="ARBA" id="ARBA00023012"/>
    </source>
</evidence>
<evidence type="ECO:0000256" key="7">
    <source>
        <dbReference type="ARBA" id="ARBA00022777"/>
    </source>
</evidence>
<dbReference type="InterPro" id="IPR005467">
    <property type="entry name" value="His_kinase_dom"/>
</dbReference>
<dbReference type="SUPFAM" id="SSF53850">
    <property type="entry name" value="Periplasmic binding protein-like II"/>
    <property type="match status" value="1"/>
</dbReference>
<dbReference type="Pfam" id="PF00512">
    <property type="entry name" value="HisKA"/>
    <property type="match status" value="1"/>
</dbReference>
<dbReference type="GO" id="GO:0000155">
    <property type="term" value="F:phosphorelay sensor kinase activity"/>
    <property type="evidence" value="ECO:0007669"/>
    <property type="project" value="InterPro"/>
</dbReference>
<dbReference type="Pfam" id="PF00497">
    <property type="entry name" value="SBP_bac_3"/>
    <property type="match status" value="1"/>
</dbReference>
<evidence type="ECO:0000256" key="10">
    <source>
        <dbReference type="ARBA" id="ARBA00023136"/>
    </source>
</evidence>
<dbReference type="CDD" id="cd00082">
    <property type="entry name" value="HisKA"/>
    <property type="match status" value="1"/>
</dbReference>
<dbReference type="GO" id="GO:0005886">
    <property type="term" value="C:plasma membrane"/>
    <property type="evidence" value="ECO:0007669"/>
    <property type="project" value="TreeGrafter"/>
</dbReference>
<sequence>MARRPRFTYAESRVPLRRGRAQVARQESESGFRPAPRGVSVLPFTKGLFIAFAGAFALLSTPLPAQSPTLPLDSDTVRVGIYQNSPKVGLGPSGQPQGIFIDLVEAIAEREGWQLEYVPGTWQQGLDRLTTGSIDLMPDVALTAERAGLFAFHEEPALSSWHQVYAPVGSAIRSILDLDRKRVAVLEGSIQQSQLDNMVSGFGITLDTMPYPDFAAAFEAVRAGRADAVITNRFFGEHNAAKFGLEDTSVIFSPSRLYFAAPLVGRQGLLDAIDRHLVEFKQDPQSPWYRSLERWTSGPPMTTWPDWLPWAAAAVFVMLTGGLVLVLVLRNQVRARTRQVYEQARHHTRELERRVNSRTRELRETSAFFQSLIDHIPSLIYYKDTELRFTGCNRAYERAFGLSRDDIAGKCVTELDYLPRSQREDFELEQRRLLELGGSINREITLDFADGTRHQMLYSAARIQGPEQSPLGIVGLLVDITVQKRVEAELAVARDRAEAADRVKSAFLATMSHELRTPLNSIIGFTGILLQELAGPLNGEQTKQLEMVRNSSQHLLTLINDVLDISRIEAGEMTLAVEAFDVSASVEKVVDIVRPLAERKGISLDVEHRADPGRRLGDARRFEQILFNLIGNAVKFTESGSVDVGIDMAQEGEQNPVIVTIRDSGVGIREEDMRNLFLPFRQIDSTLSRKHEGTGLGLVICKRLTELMNGDIEVSSRWGVGTTFVLRLPLEEARTGEPA</sequence>
<feature type="domain" description="Histidine kinase" evidence="13">
    <location>
        <begin position="510"/>
        <end position="732"/>
    </location>
</feature>
<evidence type="ECO:0000256" key="8">
    <source>
        <dbReference type="ARBA" id="ARBA00022840"/>
    </source>
</evidence>
<dbReference type="PANTHER" id="PTHR43047">
    <property type="entry name" value="TWO-COMPONENT HISTIDINE PROTEIN KINASE"/>
    <property type="match status" value="1"/>
</dbReference>
<evidence type="ECO:0000256" key="5">
    <source>
        <dbReference type="ARBA" id="ARBA00022679"/>
    </source>
</evidence>
<dbReference type="InterPro" id="IPR004358">
    <property type="entry name" value="Sig_transdc_His_kin-like_C"/>
</dbReference>
<dbReference type="NCBIfam" id="TIGR00229">
    <property type="entry name" value="sensory_box"/>
    <property type="match status" value="1"/>
</dbReference>
<dbReference type="FunFam" id="3.30.565.10:FF:000010">
    <property type="entry name" value="Sensor histidine kinase RcsC"/>
    <property type="match status" value="1"/>
</dbReference>
<dbReference type="SMART" id="SM00091">
    <property type="entry name" value="PAS"/>
    <property type="match status" value="1"/>
</dbReference>
<dbReference type="CDD" id="cd00130">
    <property type="entry name" value="PAS"/>
    <property type="match status" value="1"/>
</dbReference>
<comment type="catalytic activity">
    <reaction evidence="1">
        <text>ATP + protein L-histidine = ADP + protein N-phospho-L-histidine.</text>
        <dbReference type="EC" id="2.7.13.3"/>
    </reaction>
</comment>
<proteinExistence type="predicted"/>
<keyword evidence="8" id="KW-0067">ATP-binding</keyword>
<dbReference type="FunFam" id="1.10.287.130:FF:000038">
    <property type="entry name" value="Sensory transduction histidine kinase"/>
    <property type="match status" value="1"/>
</dbReference>
<comment type="caution">
    <text evidence="16">The sequence shown here is derived from an EMBL/GenBank/DDBJ whole genome shotgun (WGS) entry which is preliminary data.</text>
</comment>
<dbReference type="InterPro" id="IPR001638">
    <property type="entry name" value="Solute-binding_3/MltF_N"/>
</dbReference>
<dbReference type="SUPFAM" id="SSF47384">
    <property type="entry name" value="Homodimeric domain of signal transducing histidine kinase"/>
    <property type="match status" value="1"/>
</dbReference>
<keyword evidence="10 12" id="KW-0472">Membrane</keyword>
<evidence type="ECO:0000313" key="16">
    <source>
        <dbReference type="EMBL" id="RFF29480.1"/>
    </source>
</evidence>
<dbReference type="Gene3D" id="1.10.287.130">
    <property type="match status" value="1"/>
</dbReference>
<evidence type="ECO:0000256" key="11">
    <source>
        <dbReference type="ARBA" id="ARBA00023306"/>
    </source>
</evidence>
<name>A0A3E1K698_9GAMM</name>
<feature type="transmembrane region" description="Helical" evidence="12">
    <location>
        <begin position="307"/>
        <end position="329"/>
    </location>
</feature>
<organism evidence="16 17">
    <name type="scientific">Wenzhouxiangella sediminis</name>
    <dbReference type="NCBI Taxonomy" id="1792836"/>
    <lineage>
        <taxon>Bacteria</taxon>
        <taxon>Pseudomonadati</taxon>
        <taxon>Pseudomonadota</taxon>
        <taxon>Gammaproteobacteria</taxon>
        <taxon>Chromatiales</taxon>
        <taxon>Wenzhouxiangellaceae</taxon>
        <taxon>Wenzhouxiangella</taxon>
    </lineage>
</organism>
<dbReference type="InterPro" id="IPR000700">
    <property type="entry name" value="PAS-assoc_C"/>
</dbReference>
<dbReference type="Pfam" id="PF02518">
    <property type="entry name" value="HATPase_c"/>
    <property type="match status" value="1"/>
</dbReference>
<evidence type="ECO:0000313" key="17">
    <source>
        <dbReference type="Proteomes" id="UP000260351"/>
    </source>
</evidence>
<evidence type="ECO:0000256" key="12">
    <source>
        <dbReference type="SAM" id="Phobius"/>
    </source>
</evidence>
<dbReference type="SUPFAM" id="SSF55785">
    <property type="entry name" value="PYP-like sensor domain (PAS domain)"/>
    <property type="match status" value="1"/>
</dbReference>
<dbReference type="SMART" id="SM00062">
    <property type="entry name" value="PBPb"/>
    <property type="match status" value="1"/>
</dbReference>
<dbReference type="OrthoDB" id="9810730at2"/>
<dbReference type="InterPro" id="IPR013656">
    <property type="entry name" value="PAS_4"/>
</dbReference>
<dbReference type="PROSITE" id="PS50109">
    <property type="entry name" value="HIS_KIN"/>
    <property type="match status" value="1"/>
</dbReference>
<dbReference type="Proteomes" id="UP000260351">
    <property type="component" value="Unassembled WGS sequence"/>
</dbReference>
<dbReference type="InterPro" id="IPR035965">
    <property type="entry name" value="PAS-like_dom_sf"/>
</dbReference>
<evidence type="ECO:0000256" key="3">
    <source>
        <dbReference type="ARBA" id="ARBA00012438"/>
    </source>
</evidence>
<dbReference type="Gene3D" id="3.40.190.10">
    <property type="entry name" value="Periplasmic binding protein-like II"/>
    <property type="match status" value="2"/>
</dbReference>
<evidence type="ECO:0000259" key="14">
    <source>
        <dbReference type="PROSITE" id="PS50112"/>
    </source>
</evidence>
<evidence type="ECO:0000256" key="1">
    <source>
        <dbReference type="ARBA" id="ARBA00000085"/>
    </source>
</evidence>
<keyword evidence="12" id="KW-0812">Transmembrane</keyword>
<evidence type="ECO:0000256" key="2">
    <source>
        <dbReference type="ARBA" id="ARBA00004370"/>
    </source>
</evidence>
<feature type="domain" description="PAS" evidence="14">
    <location>
        <begin position="365"/>
        <end position="437"/>
    </location>
</feature>
<dbReference type="EMBL" id="QUZK01000046">
    <property type="protein sequence ID" value="RFF29480.1"/>
    <property type="molecule type" value="Genomic_DNA"/>
</dbReference>
<keyword evidence="4" id="KW-0597">Phosphoprotein</keyword>
<dbReference type="Gene3D" id="3.30.450.20">
    <property type="entry name" value="PAS domain"/>
    <property type="match status" value="1"/>
</dbReference>
<keyword evidence="6" id="KW-0547">Nucleotide-binding</keyword>
<dbReference type="AlphaFoldDB" id="A0A3E1K698"/>
<keyword evidence="12" id="KW-1133">Transmembrane helix</keyword>
<dbReference type="PROSITE" id="PS50112">
    <property type="entry name" value="PAS"/>
    <property type="match status" value="1"/>
</dbReference>